<feature type="transmembrane region" description="Helical" evidence="6">
    <location>
        <begin position="33"/>
        <end position="51"/>
    </location>
</feature>
<comment type="caution">
    <text evidence="8">The sequence shown here is derived from an EMBL/GenBank/DDBJ whole genome shotgun (WGS) entry which is preliminary data.</text>
</comment>
<keyword evidence="6" id="KW-0812">Transmembrane</keyword>
<comment type="function">
    <text evidence="5">Structural component of flagellum, the bacterial motility apparatus. Part of the rod structure of flagellar basal body.</text>
</comment>
<reference evidence="8" key="1">
    <citation type="submission" date="2023-01" db="EMBL/GenBank/DDBJ databases">
        <title>Psychroserpens sp. MSW6 and Marinomonas sp. RSW2, isolated from seawater.</title>
        <authorList>
            <person name="Kristyanto S."/>
            <person name="Jung J."/>
            <person name="Kim J.M."/>
            <person name="Jeon C.O."/>
        </authorList>
    </citation>
    <scope>NUCLEOTIDE SEQUENCE</scope>
    <source>
        <strain evidence="8">RSW2</strain>
    </source>
</reference>
<dbReference type="Proteomes" id="UP001139522">
    <property type="component" value="Unassembled WGS sequence"/>
</dbReference>
<sequence>MGFFVFLILSLLLPLFAVKRVFILNLLKIKNFYFWHHNCFILYILINTIFLEDRMAISFASAFAGHDKTLEFRSARAAVLANNIANADTPNFKARDISFDSVLSNESSKLRLAGTNARHISEGAFSGESDGLLYRNANQPSLDGNTVDMQREQAEYAQNSLQFDTSFMFLDRKISGMRKALTGN</sequence>
<evidence type="ECO:0000256" key="5">
    <source>
        <dbReference type="ARBA" id="ARBA00024934"/>
    </source>
</evidence>
<evidence type="ECO:0000256" key="1">
    <source>
        <dbReference type="ARBA" id="ARBA00004117"/>
    </source>
</evidence>
<evidence type="ECO:0000313" key="9">
    <source>
        <dbReference type="Proteomes" id="UP001139522"/>
    </source>
</evidence>
<name>A0ABT5WGC4_9GAMM</name>
<dbReference type="Pfam" id="PF00460">
    <property type="entry name" value="Flg_bb_rod"/>
    <property type="match status" value="1"/>
</dbReference>
<dbReference type="InterPro" id="IPR006300">
    <property type="entry name" value="FlgB"/>
</dbReference>
<accession>A0ABT5WGC4</accession>
<proteinExistence type="inferred from homology"/>
<evidence type="ECO:0000256" key="4">
    <source>
        <dbReference type="ARBA" id="ARBA00023143"/>
    </source>
</evidence>
<comment type="similarity">
    <text evidence="2">Belongs to the flagella basal body rod proteins family.</text>
</comment>
<comment type="subcellular location">
    <subcellularLocation>
        <location evidence="1">Bacterial flagellum basal body</location>
    </subcellularLocation>
</comment>
<evidence type="ECO:0000256" key="2">
    <source>
        <dbReference type="ARBA" id="ARBA00009677"/>
    </source>
</evidence>
<keyword evidence="8" id="KW-0282">Flagellum</keyword>
<feature type="domain" description="Flagellar basal body rod protein N-terminal" evidence="7">
    <location>
        <begin position="74"/>
        <end position="93"/>
    </location>
</feature>
<protein>
    <recommendedName>
        <fullName evidence="3">Flagellar basal body rod protein FlgB</fullName>
    </recommendedName>
</protein>
<organism evidence="8 9">
    <name type="scientific">Marinomonas maritima</name>
    <dbReference type="NCBI Taxonomy" id="2940935"/>
    <lineage>
        <taxon>Bacteria</taxon>
        <taxon>Pseudomonadati</taxon>
        <taxon>Pseudomonadota</taxon>
        <taxon>Gammaproteobacteria</taxon>
        <taxon>Oceanospirillales</taxon>
        <taxon>Oceanospirillaceae</taxon>
        <taxon>Marinomonas</taxon>
    </lineage>
</organism>
<keyword evidence="6" id="KW-1133">Transmembrane helix</keyword>
<gene>
    <name evidence="8" type="primary">flgB</name>
    <name evidence="8" type="ORF">M3I01_013300</name>
</gene>
<evidence type="ECO:0000259" key="7">
    <source>
        <dbReference type="Pfam" id="PF00460"/>
    </source>
</evidence>
<dbReference type="NCBIfam" id="TIGR01396">
    <property type="entry name" value="FlgB"/>
    <property type="match status" value="1"/>
</dbReference>
<dbReference type="InterPro" id="IPR001444">
    <property type="entry name" value="Flag_bb_rod_N"/>
</dbReference>
<evidence type="ECO:0000313" key="8">
    <source>
        <dbReference type="EMBL" id="MDE8603874.1"/>
    </source>
</evidence>
<keyword evidence="9" id="KW-1185">Reference proteome</keyword>
<evidence type="ECO:0000256" key="6">
    <source>
        <dbReference type="SAM" id="Phobius"/>
    </source>
</evidence>
<keyword evidence="8" id="KW-0969">Cilium</keyword>
<keyword evidence="6" id="KW-0472">Membrane</keyword>
<dbReference type="PANTHER" id="PTHR30435:SF12">
    <property type="entry name" value="FLAGELLAR BASAL BODY ROD PROTEIN FLGB"/>
    <property type="match status" value="1"/>
</dbReference>
<evidence type="ECO:0000256" key="3">
    <source>
        <dbReference type="ARBA" id="ARBA00014376"/>
    </source>
</evidence>
<keyword evidence="4" id="KW-0975">Bacterial flagellum</keyword>
<dbReference type="PANTHER" id="PTHR30435">
    <property type="entry name" value="FLAGELLAR PROTEIN"/>
    <property type="match status" value="1"/>
</dbReference>
<dbReference type="EMBL" id="JAMZEG020000003">
    <property type="protein sequence ID" value="MDE8603874.1"/>
    <property type="molecule type" value="Genomic_DNA"/>
</dbReference>
<keyword evidence="8" id="KW-0966">Cell projection</keyword>